<comment type="caution">
    <text evidence="3">The sequence shown here is derived from an EMBL/GenBank/DDBJ whole genome shotgun (WGS) entry which is preliminary data.</text>
</comment>
<keyword evidence="4" id="KW-1185">Reference proteome</keyword>
<feature type="region of interest" description="Disordered" evidence="1">
    <location>
        <begin position="1"/>
        <end position="28"/>
    </location>
</feature>
<evidence type="ECO:0000313" key="3">
    <source>
        <dbReference type="EMBL" id="TDD26469.1"/>
    </source>
</evidence>
<feature type="compositionally biased region" description="Basic and acidic residues" evidence="1">
    <location>
        <begin position="1"/>
        <end position="15"/>
    </location>
</feature>
<reference evidence="3 4" key="1">
    <citation type="submission" date="2019-03" db="EMBL/GenBank/DDBJ databases">
        <title>Draft genome sequences of novel Actinobacteria.</title>
        <authorList>
            <person name="Sahin N."/>
            <person name="Ay H."/>
            <person name="Saygin H."/>
        </authorList>
    </citation>
    <scope>NUCLEOTIDE SEQUENCE [LARGE SCALE GENOMIC DNA]</scope>
    <source>
        <strain evidence="3 4">KC712</strain>
    </source>
</reference>
<sequence>MASAGGERERDDGGPHVHSRLHNCAHGNRGQGPYINGMTWTELVMAAAPTRGERPAVSDVRTGEVLSYAMFVKRVTRAAAGLRRQGLGYGERVIVNVPPGAALPVAIHAVAWAGGVAVLAASGSARMMITQRNYDPAATQVEQVYSFLPVEGAKPFAELLDERGVEFGPLAGPALTFDGRRVFDHDELAGDLRRLATRVAIAKDDVLISAVNDPFRGLRVIDLAMMSGAHVVVAHEPSLVGCRVLAQERGAGVVVAPYDLARRLLGNPALRVVDERTVVSSLGL</sequence>
<feature type="domain" description="AMP-dependent synthetase/ligase" evidence="2">
    <location>
        <begin position="47"/>
        <end position="121"/>
    </location>
</feature>
<proteinExistence type="predicted"/>
<evidence type="ECO:0000256" key="1">
    <source>
        <dbReference type="SAM" id="MobiDB-lite"/>
    </source>
</evidence>
<dbReference type="Pfam" id="PF00501">
    <property type="entry name" value="AMP-binding"/>
    <property type="match status" value="1"/>
</dbReference>
<dbReference type="Proteomes" id="UP000294543">
    <property type="component" value="Unassembled WGS sequence"/>
</dbReference>
<name>A0A4R4X842_9ACTN</name>
<dbReference type="EMBL" id="SMKP01000001">
    <property type="protein sequence ID" value="TDD26469.1"/>
    <property type="molecule type" value="Genomic_DNA"/>
</dbReference>
<gene>
    <name evidence="3" type="ORF">E1294_00470</name>
</gene>
<protein>
    <recommendedName>
        <fullName evidence="2">AMP-dependent synthetase/ligase domain-containing protein</fullName>
    </recommendedName>
</protein>
<dbReference type="InterPro" id="IPR000873">
    <property type="entry name" value="AMP-dep_synth/lig_dom"/>
</dbReference>
<dbReference type="SUPFAM" id="SSF56801">
    <property type="entry name" value="Acetyl-CoA synthetase-like"/>
    <property type="match status" value="1"/>
</dbReference>
<dbReference type="Gene3D" id="3.40.50.12780">
    <property type="entry name" value="N-terminal domain of ligase-like"/>
    <property type="match status" value="1"/>
</dbReference>
<evidence type="ECO:0000313" key="4">
    <source>
        <dbReference type="Proteomes" id="UP000294543"/>
    </source>
</evidence>
<accession>A0A4R4X842</accession>
<evidence type="ECO:0000259" key="2">
    <source>
        <dbReference type="Pfam" id="PF00501"/>
    </source>
</evidence>
<dbReference type="AlphaFoldDB" id="A0A4R4X842"/>
<organism evidence="3 4">
    <name type="scientific">Nonomuraea diastatica</name>
    <dbReference type="NCBI Taxonomy" id="1848329"/>
    <lineage>
        <taxon>Bacteria</taxon>
        <taxon>Bacillati</taxon>
        <taxon>Actinomycetota</taxon>
        <taxon>Actinomycetes</taxon>
        <taxon>Streptosporangiales</taxon>
        <taxon>Streptosporangiaceae</taxon>
        <taxon>Nonomuraea</taxon>
    </lineage>
</organism>
<dbReference type="InterPro" id="IPR042099">
    <property type="entry name" value="ANL_N_sf"/>
</dbReference>
<dbReference type="OrthoDB" id="3516453at2"/>